<dbReference type="RefSeq" id="WP_004303088.1">
    <property type="nucleotide sequence ID" value="NZ_CABKQC010000002.1"/>
</dbReference>
<proteinExistence type="predicted"/>
<name>A0A5M5M9B0_BACOV</name>
<sequence length="110" mass="12549">MATIRETILEYPSIGDMEGFLDKVVFVRRGINPEAECTTESMKQVGLCVADMYAMMVNSQDFSENKLSITHPRSFYIQTAKQLYIENGEPEKAAKLEKRIIIKGRAGNRW</sequence>
<gene>
    <name evidence="1" type="ORF">F3B85_05460</name>
</gene>
<comment type="caution">
    <text evidence="1">The sequence shown here is derived from an EMBL/GenBank/DDBJ whole genome shotgun (WGS) entry which is preliminary data.</text>
</comment>
<protein>
    <submittedName>
        <fullName evidence="1">Uncharacterized protein</fullName>
    </submittedName>
</protein>
<evidence type="ECO:0000313" key="1">
    <source>
        <dbReference type="EMBL" id="KAA4539456.1"/>
    </source>
</evidence>
<evidence type="ECO:0000313" key="2">
    <source>
        <dbReference type="Proteomes" id="UP000478493"/>
    </source>
</evidence>
<dbReference type="EMBL" id="VWGP01000004">
    <property type="protein sequence ID" value="KAA4539456.1"/>
    <property type="molecule type" value="Genomic_DNA"/>
</dbReference>
<dbReference type="AlphaFoldDB" id="A0A5M5M9B0"/>
<dbReference type="Proteomes" id="UP000478493">
    <property type="component" value="Unassembled WGS sequence"/>
</dbReference>
<accession>A0A5M5M9B0</accession>
<organism evidence="1 2">
    <name type="scientific">Bacteroides ovatus</name>
    <dbReference type="NCBI Taxonomy" id="28116"/>
    <lineage>
        <taxon>Bacteria</taxon>
        <taxon>Pseudomonadati</taxon>
        <taxon>Bacteroidota</taxon>
        <taxon>Bacteroidia</taxon>
        <taxon>Bacteroidales</taxon>
        <taxon>Bacteroidaceae</taxon>
        <taxon>Bacteroides</taxon>
    </lineage>
</organism>
<reference evidence="1 2" key="1">
    <citation type="journal article" date="2019" name="Nat. Med.">
        <title>A library of human gut bacterial isolates paired with longitudinal multiomics data enables mechanistic microbiome research.</title>
        <authorList>
            <person name="Poyet M."/>
            <person name="Groussin M."/>
            <person name="Gibbons S.M."/>
            <person name="Avila-Pacheco J."/>
            <person name="Jiang X."/>
            <person name="Kearney S.M."/>
            <person name="Perrotta A.R."/>
            <person name="Berdy B."/>
            <person name="Zhao S."/>
            <person name="Lieberman T.D."/>
            <person name="Swanson P.K."/>
            <person name="Smith M."/>
            <person name="Roesemann S."/>
            <person name="Alexander J.E."/>
            <person name="Rich S.A."/>
            <person name="Livny J."/>
            <person name="Vlamakis H."/>
            <person name="Clish C."/>
            <person name="Bullock K."/>
            <person name="Deik A."/>
            <person name="Scott J."/>
            <person name="Pierce K.A."/>
            <person name="Xavier R.J."/>
            <person name="Alm E.J."/>
        </authorList>
    </citation>
    <scope>NUCLEOTIDE SEQUENCE [LARGE SCALE GENOMIC DNA]</scope>
    <source>
        <strain evidence="1 2">BIOML-A41</strain>
    </source>
</reference>